<dbReference type="PANTHER" id="PTHR27005:SF283">
    <property type="entry name" value="OS02G0633066 PROTEIN"/>
    <property type="match status" value="1"/>
</dbReference>
<dbReference type="PANTHER" id="PTHR27005">
    <property type="entry name" value="WALL-ASSOCIATED RECEPTOR KINASE-LIKE 21"/>
    <property type="match status" value="1"/>
</dbReference>
<keyword evidence="6" id="KW-1185">Reference proteome</keyword>
<evidence type="ECO:0000259" key="4">
    <source>
        <dbReference type="PROSITE" id="PS50011"/>
    </source>
</evidence>
<organism evidence="5 6">
    <name type="scientific">Liquidambar formosana</name>
    <name type="common">Formosan gum</name>
    <dbReference type="NCBI Taxonomy" id="63359"/>
    <lineage>
        <taxon>Eukaryota</taxon>
        <taxon>Viridiplantae</taxon>
        <taxon>Streptophyta</taxon>
        <taxon>Embryophyta</taxon>
        <taxon>Tracheophyta</taxon>
        <taxon>Spermatophyta</taxon>
        <taxon>Magnoliopsida</taxon>
        <taxon>eudicotyledons</taxon>
        <taxon>Gunneridae</taxon>
        <taxon>Pentapetalae</taxon>
        <taxon>Saxifragales</taxon>
        <taxon>Altingiaceae</taxon>
        <taxon>Liquidambar</taxon>
    </lineage>
</organism>
<keyword evidence="2" id="KW-0067">ATP-binding</keyword>
<evidence type="ECO:0000256" key="1">
    <source>
        <dbReference type="ARBA" id="ARBA00022741"/>
    </source>
</evidence>
<reference evidence="5 6" key="1">
    <citation type="journal article" date="2024" name="Plant J.">
        <title>Genome sequences and population genomics reveal climatic adaptation and genomic divergence between two closely related sweetgum species.</title>
        <authorList>
            <person name="Xu W.Q."/>
            <person name="Ren C.Q."/>
            <person name="Zhang X.Y."/>
            <person name="Comes H.P."/>
            <person name="Liu X.H."/>
            <person name="Li Y.G."/>
            <person name="Kettle C.J."/>
            <person name="Jalonen R."/>
            <person name="Gaisberger H."/>
            <person name="Ma Y.Z."/>
            <person name="Qiu Y.X."/>
        </authorList>
    </citation>
    <scope>NUCLEOTIDE SEQUENCE [LARGE SCALE GENOMIC DNA]</scope>
    <source>
        <strain evidence="5">Hangzhou</strain>
    </source>
</reference>
<evidence type="ECO:0000313" key="5">
    <source>
        <dbReference type="EMBL" id="KAK9265665.1"/>
    </source>
</evidence>
<dbReference type="InterPro" id="IPR001245">
    <property type="entry name" value="Ser-Thr/Tyr_kinase_cat_dom"/>
</dbReference>
<dbReference type="InterPro" id="IPR045274">
    <property type="entry name" value="WAK-like"/>
</dbReference>
<dbReference type="Pfam" id="PF07714">
    <property type="entry name" value="PK_Tyr_Ser-Thr"/>
    <property type="match status" value="1"/>
</dbReference>
<sequence length="379" mass="43311">MHEGLKSHTAFYYAFAAVLTLVMIIIFWCIFRKLKQKRTERRRRRNFEDNGGNLLVQKLTAKPLLEDPNRFKLFSLEEINRATKNFSPEFLLGHGRGRVYKGKLEDGRMVAIKKVIVSDRSRVPQFITEVDILLRVSYIGVVSLIGCCMDKKHPVVIYDYIEDGRTLFDLIISKDVSEIPWTLRFGIIFDVAHALNYLHFESPEPVLHRDLSSSNVLINNEDRAILGDFGIAHLLTNDESHVTSVVRRGTIYTDPAVIFTNRYERASDVYSFGAIIVEILIGKVETENLVDILIPKNLDDKEELEFTAIAHLARECLDPVPTERPTMREIVFKLKKIQGSRRTTSGIASSSVVYHDASEYEEESPLISNRGGLLRQQIT</sequence>
<gene>
    <name evidence="5" type="ORF">L1049_001724</name>
</gene>
<keyword evidence="1" id="KW-0547">Nucleotide-binding</keyword>
<evidence type="ECO:0000313" key="6">
    <source>
        <dbReference type="Proteomes" id="UP001415857"/>
    </source>
</evidence>
<protein>
    <recommendedName>
        <fullName evidence="4">Protein kinase domain-containing protein</fullName>
    </recommendedName>
</protein>
<evidence type="ECO:0000256" key="2">
    <source>
        <dbReference type="ARBA" id="ARBA00022840"/>
    </source>
</evidence>
<dbReference type="AlphaFoldDB" id="A0AAP0R1V2"/>
<dbReference type="SUPFAM" id="SSF56112">
    <property type="entry name" value="Protein kinase-like (PK-like)"/>
    <property type="match status" value="1"/>
</dbReference>
<dbReference type="GO" id="GO:0004674">
    <property type="term" value="F:protein serine/threonine kinase activity"/>
    <property type="evidence" value="ECO:0007669"/>
    <property type="project" value="TreeGrafter"/>
</dbReference>
<dbReference type="Gene3D" id="1.10.510.10">
    <property type="entry name" value="Transferase(Phosphotransferase) domain 1"/>
    <property type="match status" value="1"/>
</dbReference>
<keyword evidence="3" id="KW-0812">Transmembrane</keyword>
<dbReference type="GO" id="GO:0007166">
    <property type="term" value="P:cell surface receptor signaling pathway"/>
    <property type="evidence" value="ECO:0007669"/>
    <property type="project" value="InterPro"/>
</dbReference>
<dbReference type="PROSITE" id="PS00109">
    <property type="entry name" value="PROTEIN_KINASE_TYR"/>
    <property type="match status" value="1"/>
</dbReference>
<dbReference type="Gene3D" id="3.30.200.20">
    <property type="entry name" value="Phosphorylase Kinase, domain 1"/>
    <property type="match status" value="1"/>
</dbReference>
<evidence type="ECO:0000256" key="3">
    <source>
        <dbReference type="SAM" id="Phobius"/>
    </source>
</evidence>
<dbReference type="EMBL" id="JBBPBK010000335">
    <property type="protein sequence ID" value="KAK9265665.1"/>
    <property type="molecule type" value="Genomic_DNA"/>
</dbReference>
<dbReference type="InterPro" id="IPR008266">
    <property type="entry name" value="Tyr_kinase_AS"/>
</dbReference>
<keyword evidence="3" id="KW-1133">Transmembrane helix</keyword>
<name>A0AAP0R1V2_LIQFO</name>
<dbReference type="InterPro" id="IPR011009">
    <property type="entry name" value="Kinase-like_dom_sf"/>
</dbReference>
<dbReference type="InterPro" id="IPR000719">
    <property type="entry name" value="Prot_kinase_dom"/>
</dbReference>
<dbReference type="GO" id="GO:0005886">
    <property type="term" value="C:plasma membrane"/>
    <property type="evidence" value="ECO:0007669"/>
    <property type="project" value="TreeGrafter"/>
</dbReference>
<dbReference type="Proteomes" id="UP001415857">
    <property type="component" value="Unassembled WGS sequence"/>
</dbReference>
<dbReference type="PROSITE" id="PS50011">
    <property type="entry name" value="PROTEIN_KINASE_DOM"/>
    <property type="match status" value="1"/>
</dbReference>
<accession>A0AAP0R1V2</accession>
<feature type="transmembrane region" description="Helical" evidence="3">
    <location>
        <begin position="12"/>
        <end position="31"/>
    </location>
</feature>
<proteinExistence type="predicted"/>
<feature type="domain" description="Protein kinase" evidence="4">
    <location>
        <begin position="86"/>
        <end position="337"/>
    </location>
</feature>
<dbReference type="GO" id="GO:0005524">
    <property type="term" value="F:ATP binding"/>
    <property type="evidence" value="ECO:0007669"/>
    <property type="project" value="UniProtKB-KW"/>
</dbReference>
<comment type="caution">
    <text evidence="5">The sequence shown here is derived from an EMBL/GenBank/DDBJ whole genome shotgun (WGS) entry which is preliminary data.</text>
</comment>
<keyword evidence="3" id="KW-0472">Membrane</keyword>